<evidence type="ECO:0000256" key="1">
    <source>
        <dbReference type="ARBA" id="ARBA00006432"/>
    </source>
</evidence>
<dbReference type="CDD" id="cd05931">
    <property type="entry name" value="FAAL"/>
    <property type="match status" value="1"/>
</dbReference>
<dbReference type="EMBL" id="CAADFK010000167">
    <property type="protein sequence ID" value="VFK19282.1"/>
    <property type="molecule type" value="Genomic_DNA"/>
</dbReference>
<dbReference type="AlphaFoldDB" id="A0A450WQF1"/>
<feature type="region of interest" description="Disordered" evidence="3">
    <location>
        <begin position="376"/>
        <end position="396"/>
    </location>
</feature>
<sequence length="406" mass="45582">MPTYPPKRNRADPRFRAIAADAETTVVLTTNEILPELNARLTKTPELRKLHWLATDGLDSDAASNWRMPDIDGDTLAFLQYTSGSTGTPNGVMVSHGNLLYNEEMIRQGFGHSEETIFVGWLPLFHDMGLIGNVLQPLYLGIPCILFSPVAFLQKPVRWLRAISRYKATTSGGPNFAYALCAEKITPEQRAELDLSCWSVAYNGAEPIRAETLERFTEAFTPCGFRREAFYPTYGMVETTLFVSGGLKIALPVIHEASFEQDRVVETPDANRKFIGCGRTRLAQRIVIADPESFTSNPDGRVGEIWVSGQNVAQGYWGQSEKTRETFQTHLADTGEGPFLRTGELFVTGRRKDLIILHGEKHYPQDIELTVGSRRWGSSRPTVAQRPPSRSTEKNGWCWPWRRAEN</sequence>
<comment type="similarity">
    <text evidence="1">Belongs to the ATP-dependent AMP-binding enzyme family.</text>
</comment>
<evidence type="ECO:0000256" key="3">
    <source>
        <dbReference type="SAM" id="MobiDB-lite"/>
    </source>
</evidence>
<dbReference type="PANTHER" id="PTHR22754:SF32">
    <property type="entry name" value="DISCO-INTERACTING PROTEIN 2"/>
    <property type="match status" value="1"/>
</dbReference>
<dbReference type="Pfam" id="PF00501">
    <property type="entry name" value="AMP-binding"/>
    <property type="match status" value="1"/>
</dbReference>
<name>A0A450WQF1_9GAMM</name>
<proteinExistence type="inferred from homology"/>
<dbReference type="FunFam" id="3.40.50.12780:FF:000013">
    <property type="entry name" value="Long-chain-fatty-acid--AMP ligase FadD32"/>
    <property type="match status" value="1"/>
</dbReference>
<evidence type="ECO:0000313" key="5">
    <source>
        <dbReference type="EMBL" id="VFK19282.1"/>
    </source>
</evidence>
<dbReference type="PANTHER" id="PTHR22754">
    <property type="entry name" value="DISCO-INTERACTING PROTEIN 2 DIP2 -RELATED"/>
    <property type="match status" value="1"/>
</dbReference>
<evidence type="ECO:0000259" key="4">
    <source>
        <dbReference type="Pfam" id="PF00501"/>
    </source>
</evidence>
<dbReference type="Gene3D" id="3.40.50.12780">
    <property type="entry name" value="N-terminal domain of ligase-like"/>
    <property type="match status" value="1"/>
</dbReference>
<gene>
    <name evidence="5" type="ORF">BECKLPF1236B_GA0070989_11676</name>
</gene>
<dbReference type="GO" id="GO:0005886">
    <property type="term" value="C:plasma membrane"/>
    <property type="evidence" value="ECO:0007669"/>
    <property type="project" value="TreeGrafter"/>
</dbReference>
<dbReference type="GO" id="GO:0006633">
    <property type="term" value="P:fatty acid biosynthetic process"/>
    <property type="evidence" value="ECO:0007669"/>
    <property type="project" value="TreeGrafter"/>
</dbReference>
<dbReference type="InterPro" id="IPR040097">
    <property type="entry name" value="FAAL/FAAC"/>
</dbReference>
<dbReference type="GO" id="GO:0070566">
    <property type="term" value="F:adenylyltransferase activity"/>
    <property type="evidence" value="ECO:0007669"/>
    <property type="project" value="TreeGrafter"/>
</dbReference>
<dbReference type="InterPro" id="IPR045851">
    <property type="entry name" value="AMP-bd_C_sf"/>
</dbReference>
<evidence type="ECO:0000256" key="2">
    <source>
        <dbReference type="ARBA" id="ARBA00022598"/>
    </source>
</evidence>
<dbReference type="Gene3D" id="3.30.300.30">
    <property type="match status" value="1"/>
</dbReference>
<dbReference type="GO" id="GO:0071766">
    <property type="term" value="P:Actinobacterium-type cell wall biogenesis"/>
    <property type="evidence" value="ECO:0007669"/>
    <property type="project" value="UniProtKB-ARBA"/>
</dbReference>
<dbReference type="InterPro" id="IPR000873">
    <property type="entry name" value="AMP-dep_synth/lig_dom"/>
</dbReference>
<reference evidence="5" key="1">
    <citation type="submission" date="2019-02" db="EMBL/GenBank/DDBJ databases">
        <authorList>
            <person name="Gruber-Vodicka R. H."/>
            <person name="Seah K. B. B."/>
        </authorList>
    </citation>
    <scope>NUCLEOTIDE SEQUENCE</scope>
    <source>
        <strain evidence="5">BECK_S313</strain>
    </source>
</reference>
<keyword evidence="2" id="KW-0436">Ligase</keyword>
<dbReference type="SUPFAM" id="SSF56801">
    <property type="entry name" value="Acetyl-CoA synthetase-like"/>
    <property type="match status" value="1"/>
</dbReference>
<organism evidence="5">
    <name type="scientific">Candidatus Kentrum sp. LPFa</name>
    <dbReference type="NCBI Taxonomy" id="2126335"/>
    <lineage>
        <taxon>Bacteria</taxon>
        <taxon>Pseudomonadati</taxon>
        <taxon>Pseudomonadota</taxon>
        <taxon>Gammaproteobacteria</taxon>
        <taxon>Candidatus Kentrum</taxon>
    </lineage>
</organism>
<dbReference type="InterPro" id="IPR042099">
    <property type="entry name" value="ANL_N_sf"/>
</dbReference>
<protein>
    <submittedName>
        <fullName evidence="5">AMP-binding enzyme</fullName>
    </submittedName>
</protein>
<feature type="domain" description="AMP-dependent synthetase/ligase" evidence="4">
    <location>
        <begin position="13"/>
        <end position="317"/>
    </location>
</feature>
<accession>A0A450WQF1</accession>
<dbReference type="GO" id="GO:0016874">
    <property type="term" value="F:ligase activity"/>
    <property type="evidence" value="ECO:0007669"/>
    <property type="project" value="UniProtKB-KW"/>
</dbReference>